<name>A0AAD6UZV1_9AGAR</name>
<evidence type="ECO:0000313" key="1">
    <source>
        <dbReference type="EMBL" id="KAJ7199218.1"/>
    </source>
</evidence>
<dbReference type="AlphaFoldDB" id="A0AAD6UZV1"/>
<proteinExistence type="predicted"/>
<keyword evidence="2" id="KW-1185">Reference proteome</keyword>
<comment type="caution">
    <text evidence="1">The sequence shown here is derived from an EMBL/GenBank/DDBJ whole genome shotgun (WGS) entry which is preliminary data.</text>
</comment>
<protein>
    <submittedName>
        <fullName evidence="1">Uncharacterized protein</fullName>
    </submittedName>
</protein>
<feature type="non-terminal residue" evidence="1">
    <location>
        <position position="173"/>
    </location>
</feature>
<organism evidence="1 2">
    <name type="scientific">Mycena pura</name>
    <dbReference type="NCBI Taxonomy" id="153505"/>
    <lineage>
        <taxon>Eukaryota</taxon>
        <taxon>Fungi</taxon>
        <taxon>Dikarya</taxon>
        <taxon>Basidiomycota</taxon>
        <taxon>Agaricomycotina</taxon>
        <taxon>Agaricomycetes</taxon>
        <taxon>Agaricomycetidae</taxon>
        <taxon>Agaricales</taxon>
        <taxon>Marasmiineae</taxon>
        <taxon>Mycenaceae</taxon>
        <taxon>Mycena</taxon>
    </lineage>
</organism>
<dbReference type="Proteomes" id="UP001219525">
    <property type="component" value="Unassembled WGS sequence"/>
</dbReference>
<gene>
    <name evidence="1" type="ORF">GGX14DRAFT_468308</name>
</gene>
<accession>A0AAD6UZV1</accession>
<dbReference type="EMBL" id="JARJCW010000069">
    <property type="protein sequence ID" value="KAJ7199218.1"/>
    <property type="molecule type" value="Genomic_DNA"/>
</dbReference>
<sequence>MSAKLACPPLPPPTADLESAPPLSEDDWFAIARVNGAIRLVQGASALCLFVLRPNVAHAVSAATPASALTTLDVKIFRHEFIHIFRFLEARTLHPADVHILERIPPGDAAAACDDDDTVFLARNVLARLSRLTAPPPRSASGYGYVQGYARAQWHTPPSHPGAVYTAARPGRA</sequence>
<reference evidence="1" key="1">
    <citation type="submission" date="2023-03" db="EMBL/GenBank/DDBJ databases">
        <title>Massive genome expansion in bonnet fungi (Mycena s.s.) driven by repeated elements and novel gene families across ecological guilds.</title>
        <authorList>
            <consortium name="Lawrence Berkeley National Laboratory"/>
            <person name="Harder C.B."/>
            <person name="Miyauchi S."/>
            <person name="Viragh M."/>
            <person name="Kuo A."/>
            <person name="Thoen E."/>
            <person name="Andreopoulos B."/>
            <person name="Lu D."/>
            <person name="Skrede I."/>
            <person name="Drula E."/>
            <person name="Henrissat B."/>
            <person name="Morin E."/>
            <person name="Kohler A."/>
            <person name="Barry K."/>
            <person name="LaButti K."/>
            <person name="Morin E."/>
            <person name="Salamov A."/>
            <person name="Lipzen A."/>
            <person name="Mereny Z."/>
            <person name="Hegedus B."/>
            <person name="Baldrian P."/>
            <person name="Stursova M."/>
            <person name="Weitz H."/>
            <person name="Taylor A."/>
            <person name="Grigoriev I.V."/>
            <person name="Nagy L.G."/>
            <person name="Martin F."/>
            <person name="Kauserud H."/>
        </authorList>
    </citation>
    <scope>NUCLEOTIDE SEQUENCE</scope>
    <source>
        <strain evidence="1">9144</strain>
    </source>
</reference>
<evidence type="ECO:0000313" key="2">
    <source>
        <dbReference type="Proteomes" id="UP001219525"/>
    </source>
</evidence>